<dbReference type="OrthoDB" id="5288772at2"/>
<evidence type="ECO:0000256" key="2">
    <source>
        <dbReference type="ARBA" id="ARBA00022801"/>
    </source>
</evidence>
<evidence type="ECO:0000313" key="5">
    <source>
        <dbReference type="Proteomes" id="UP000235584"/>
    </source>
</evidence>
<dbReference type="InterPro" id="IPR012338">
    <property type="entry name" value="Beta-lactam/transpept-like"/>
</dbReference>
<dbReference type="InterPro" id="IPR000667">
    <property type="entry name" value="Peptidase_S13"/>
</dbReference>
<dbReference type="KEGG" id="bsto:C0V70_12230"/>
<reference evidence="4 5" key="1">
    <citation type="submission" date="2018-01" db="EMBL/GenBank/DDBJ databases">
        <title>Complete genome sequence of Bacteriovorax stolpii DSM12778.</title>
        <authorList>
            <person name="Tang B."/>
            <person name="Chang J."/>
        </authorList>
    </citation>
    <scope>NUCLEOTIDE SEQUENCE [LARGE SCALE GENOMIC DNA]</scope>
    <source>
        <strain evidence="4 5">DSM 12778</strain>
    </source>
</reference>
<gene>
    <name evidence="4" type="ORF">C0V70_12230</name>
</gene>
<dbReference type="Gene3D" id="3.40.710.10">
    <property type="entry name" value="DD-peptidase/beta-lactamase superfamily"/>
    <property type="match status" value="1"/>
</dbReference>
<dbReference type="GO" id="GO:0004185">
    <property type="term" value="F:serine-type carboxypeptidase activity"/>
    <property type="evidence" value="ECO:0007669"/>
    <property type="project" value="InterPro"/>
</dbReference>
<dbReference type="SUPFAM" id="SSF56601">
    <property type="entry name" value="beta-lactamase/transpeptidase-like"/>
    <property type="match status" value="1"/>
</dbReference>
<feature type="signal peptide" evidence="3">
    <location>
        <begin position="1"/>
        <end position="46"/>
    </location>
</feature>
<dbReference type="GO" id="GO:0000270">
    <property type="term" value="P:peptidoglycan metabolic process"/>
    <property type="evidence" value="ECO:0007669"/>
    <property type="project" value="TreeGrafter"/>
</dbReference>
<dbReference type="EMBL" id="CP025704">
    <property type="protein sequence ID" value="AUN98855.1"/>
    <property type="molecule type" value="Genomic_DNA"/>
</dbReference>
<organism evidence="4 5">
    <name type="scientific">Bacteriovorax stolpii</name>
    <name type="common">Bdellovibrio stolpii</name>
    <dbReference type="NCBI Taxonomy" id="960"/>
    <lineage>
        <taxon>Bacteria</taxon>
        <taxon>Pseudomonadati</taxon>
        <taxon>Bdellovibrionota</taxon>
        <taxon>Bacteriovoracia</taxon>
        <taxon>Bacteriovoracales</taxon>
        <taxon>Bacteriovoracaceae</taxon>
        <taxon>Bacteriovorax</taxon>
    </lineage>
</organism>
<dbReference type="Pfam" id="PF02113">
    <property type="entry name" value="Peptidase_S13"/>
    <property type="match status" value="2"/>
</dbReference>
<dbReference type="PANTHER" id="PTHR30023">
    <property type="entry name" value="D-ALANYL-D-ALANINE CARBOXYPEPTIDASE"/>
    <property type="match status" value="1"/>
</dbReference>
<dbReference type="PRINTS" id="PR00922">
    <property type="entry name" value="DADACBPTASE3"/>
</dbReference>
<evidence type="ECO:0008006" key="6">
    <source>
        <dbReference type="Google" id="ProtNLM"/>
    </source>
</evidence>
<proteinExistence type="inferred from homology"/>
<keyword evidence="5" id="KW-1185">Reference proteome</keyword>
<dbReference type="AlphaFoldDB" id="A0A2K9NUU5"/>
<evidence type="ECO:0000256" key="3">
    <source>
        <dbReference type="SAM" id="SignalP"/>
    </source>
</evidence>
<feature type="chain" id="PRO_5014837021" description="D-alanyl-D-alanine carboxypeptidase/D-alanyl-D-alanine-endopeptidase" evidence="3">
    <location>
        <begin position="47"/>
        <end position="468"/>
    </location>
</feature>
<dbReference type="GO" id="GO:0006508">
    <property type="term" value="P:proteolysis"/>
    <property type="evidence" value="ECO:0007669"/>
    <property type="project" value="InterPro"/>
</dbReference>
<keyword evidence="2" id="KW-0378">Hydrolase</keyword>
<comment type="similarity">
    <text evidence="1">Belongs to the peptidase S13 family.</text>
</comment>
<evidence type="ECO:0000313" key="4">
    <source>
        <dbReference type="EMBL" id="AUN98855.1"/>
    </source>
</evidence>
<accession>A0A2K9NUU5</accession>
<dbReference type="Proteomes" id="UP000235584">
    <property type="component" value="Chromosome"/>
</dbReference>
<name>A0A2K9NUU5_BACTC</name>
<evidence type="ECO:0000256" key="1">
    <source>
        <dbReference type="ARBA" id="ARBA00006096"/>
    </source>
</evidence>
<protein>
    <recommendedName>
        <fullName evidence="6">D-alanyl-D-alanine carboxypeptidase/D-alanyl-D-alanine-endopeptidase</fullName>
    </recommendedName>
</protein>
<dbReference type="PANTHER" id="PTHR30023:SF0">
    <property type="entry name" value="PENICILLIN-SENSITIVE CARBOXYPEPTIDASE A"/>
    <property type="match status" value="1"/>
</dbReference>
<dbReference type="Gene3D" id="3.50.80.20">
    <property type="entry name" value="D-Ala-D-Ala carboxypeptidase C, peptidase S13"/>
    <property type="match status" value="1"/>
</dbReference>
<sequence length="468" mass="52604">MVIEAIPLIHIFWGIHTFIMRGYYMKLSKKLTSVALLAMSASSVMASEATDKDFAQLLAKYKLDAKEQSYCYTDENGKLQGSNVDTKVRLASVTKLITTLWAVEEKGPNYRYDTKLYIKGNNLHIQGSFDPFMSNEKMLFLISQLNTLGYKHFDKITYDKTIQIFPNAQVHTDPYPLITRDSNGKNIKLYFNTDSWSKVFRAEYDRLASLAKKDRFLKSVDMSADAVEFSEKNPLVEDINNVPEDVKVLTLTSPALYKYLKETNVKSNNYSSHTIFLDLGGAAKFEKWVADKFSITTDKLKLWNGNGLPTVINGKRYDNYATCAVMAELIEALKESSERQGKEIEDVVAVPGSDAGTFANRLNSSDLKNTFVAKTGTLMHTSTLAGAMNTQKGYSFFGIFNQTTDITSAKQVQNAMVKSLMDEMSGPKTFGYQVEGFHAYDNNENVKNFNIIDEEEATDFSSIEGSLQ</sequence>
<keyword evidence="3" id="KW-0732">Signal</keyword>